<evidence type="ECO:0000313" key="7">
    <source>
        <dbReference type="EMBL" id="TCL02044.1"/>
    </source>
</evidence>
<feature type="domain" description="Sigma-54 factor interaction" evidence="6">
    <location>
        <begin position="224"/>
        <end position="451"/>
    </location>
</feature>
<dbReference type="InterPro" id="IPR025662">
    <property type="entry name" value="Sigma_54_int_dom_ATP-bd_1"/>
</dbReference>
<protein>
    <submittedName>
        <fullName evidence="7">Nif-specific regulatory protein</fullName>
    </submittedName>
</protein>
<dbReference type="Gene3D" id="3.30.450.40">
    <property type="match status" value="1"/>
</dbReference>
<dbReference type="GO" id="GO:0005524">
    <property type="term" value="F:ATP binding"/>
    <property type="evidence" value="ECO:0007669"/>
    <property type="project" value="UniProtKB-KW"/>
</dbReference>
<keyword evidence="1" id="KW-0547">Nucleotide-binding</keyword>
<keyword evidence="3" id="KW-0805">Transcription regulation</keyword>
<evidence type="ECO:0000256" key="5">
    <source>
        <dbReference type="ARBA" id="ARBA00023163"/>
    </source>
</evidence>
<dbReference type="Pfam" id="PF25601">
    <property type="entry name" value="AAA_lid_14"/>
    <property type="match status" value="1"/>
</dbReference>
<dbReference type="SMART" id="SM00382">
    <property type="entry name" value="AAA"/>
    <property type="match status" value="1"/>
</dbReference>
<dbReference type="EMBL" id="SJOI01000001">
    <property type="protein sequence ID" value="TCL02044.1"/>
    <property type="molecule type" value="Genomic_DNA"/>
</dbReference>
<reference evidence="7 8" key="1">
    <citation type="submission" date="2019-02" db="EMBL/GenBank/DDBJ databases">
        <title>Investigation of anaerobic lignin degradation for improved lignocellulosic biofuels.</title>
        <authorList>
            <person name="Deangelis K."/>
        </authorList>
    </citation>
    <scope>NUCLEOTIDE SEQUENCE [LARGE SCALE GENOMIC DNA]</scope>
    <source>
        <strain evidence="7 8">159R</strain>
    </source>
</reference>
<evidence type="ECO:0000256" key="3">
    <source>
        <dbReference type="ARBA" id="ARBA00023015"/>
    </source>
</evidence>
<dbReference type="SUPFAM" id="SSF46689">
    <property type="entry name" value="Homeodomain-like"/>
    <property type="match status" value="1"/>
</dbReference>
<dbReference type="InterPro" id="IPR002078">
    <property type="entry name" value="Sigma_54_int"/>
</dbReference>
<keyword evidence="4" id="KW-0238">DNA-binding</keyword>
<dbReference type="PANTHER" id="PTHR32071">
    <property type="entry name" value="TRANSCRIPTIONAL REGULATORY PROTEIN"/>
    <property type="match status" value="1"/>
</dbReference>
<dbReference type="RefSeq" id="WP_132921023.1">
    <property type="nucleotide sequence ID" value="NZ_SJOI01000001.1"/>
</dbReference>
<dbReference type="Pfam" id="PF00158">
    <property type="entry name" value="Sigma54_activat"/>
    <property type="match status" value="1"/>
</dbReference>
<dbReference type="CDD" id="cd00009">
    <property type="entry name" value="AAA"/>
    <property type="match status" value="1"/>
</dbReference>
<proteinExistence type="predicted"/>
<evidence type="ECO:0000256" key="4">
    <source>
        <dbReference type="ARBA" id="ARBA00023125"/>
    </source>
</evidence>
<dbReference type="InterPro" id="IPR025944">
    <property type="entry name" value="Sigma_54_int_dom_CS"/>
</dbReference>
<dbReference type="Proteomes" id="UP000294555">
    <property type="component" value="Unassembled WGS sequence"/>
</dbReference>
<evidence type="ECO:0000259" key="6">
    <source>
        <dbReference type="PROSITE" id="PS50045"/>
    </source>
</evidence>
<dbReference type="InterPro" id="IPR002197">
    <property type="entry name" value="HTH_Fis"/>
</dbReference>
<dbReference type="PRINTS" id="PR01590">
    <property type="entry name" value="HTHFIS"/>
</dbReference>
<dbReference type="InterPro" id="IPR058031">
    <property type="entry name" value="AAA_lid_NorR"/>
</dbReference>
<evidence type="ECO:0000256" key="2">
    <source>
        <dbReference type="ARBA" id="ARBA00022840"/>
    </source>
</evidence>
<name>A0A4R1N4F1_9GAMM</name>
<dbReference type="Gene3D" id="3.40.50.300">
    <property type="entry name" value="P-loop containing nucleotide triphosphate hydrolases"/>
    <property type="match status" value="1"/>
</dbReference>
<dbReference type="GO" id="GO:0043565">
    <property type="term" value="F:sequence-specific DNA binding"/>
    <property type="evidence" value="ECO:0007669"/>
    <property type="project" value="InterPro"/>
</dbReference>
<dbReference type="SMART" id="SM00065">
    <property type="entry name" value="GAF"/>
    <property type="match status" value="1"/>
</dbReference>
<dbReference type="InterPro" id="IPR027417">
    <property type="entry name" value="P-loop_NTPase"/>
</dbReference>
<comment type="caution">
    <text evidence="7">The sequence shown here is derived from an EMBL/GenBank/DDBJ whole genome shotgun (WGS) entry which is preliminary data.</text>
</comment>
<gene>
    <name evidence="7" type="ORF">EZJ58_0029</name>
</gene>
<dbReference type="InterPro" id="IPR029016">
    <property type="entry name" value="GAF-like_dom_sf"/>
</dbReference>
<dbReference type="FunFam" id="3.40.50.300:FF:000006">
    <property type="entry name" value="DNA-binding transcriptional regulator NtrC"/>
    <property type="match status" value="1"/>
</dbReference>
<evidence type="ECO:0000313" key="8">
    <source>
        <dbReference type="Proteomes" id="UP000294555"/>
    </source>
</evidence>
<dbReference type="GO" id="GO:0006355">
    <property type="term" value="P:regulation of DNA-templated transcription"/>
    <property type="evidence" value="ECO:0007669"/>
    <property type="project" value="InterPro"/>
</dbReference>
<dbReference type="SUPFAM" id="SSF55781">
    <property type="entry name" value="GAF domain-like"/>
    <property type="match status" value="1"/>
</dbReference>
<evidence type="ECO:0000256" key="1">
    <source>
        <dbReference type="ARBA" id="ARBA00022741"/>
    </source>
</evidence>
<dbReference type="Pfam" id="PF13185">
    <property type="entry name" value="GAF_2"/>
    <property type="match status" value="1"/>
</dbReference>
<dbReference type="InterPro" id="IPR025943">
    <property type="entry name" value="Sigma_54_int_dom_ATP-bd_2"/>
</dbReference>
<sequence length="542" mass="60556">MKRAFHQQVSSARAALTPDVHVNVDWAQHELFFRREMAKIYSRYTDTDQNLREVFHLLSEILGLNRGRLFIYDDNSGLLSIRCAYGLTEKEKARGILRPDEGVTGKVFVSGQMTIVQDIDSEPTYLWRSVARSAMPSGTTSMFFFPIVLDGKTRGVFCANRFRGISRNLTADIGIMHEVVGHIGQMLRVEELIAERVQTHTVALEHENRALRQALKHDTLKYGIYGDSVKVRTAIRQIEQVAASDVTVLLVGESGTGKELFANALHIASRRAEGKYIKMNCAAVPESLFESELFGHEKGAFTGAMTAKAGQFEQADNGTLFLDEISELPLNLQAKLLRVLQEKTIQRIGGRERAVNVRIIAATNQDLRQRVAEGRFRLDLFYRLYVVPIFLPSLRDRPEDIPILIQHFIEEANVAFQRRVHCSGDALAALIRYSWPGNVRQLQNVVNRLVLLSESPLVDAAEVAPILANEEGTTSAPAENPAPEPEKKWMGVPAARIEADDAQAILQALRQSDGNKSRAAQKLGLTLSQLVYRLRKFGLTSG</sequence>
<accession>A0A4R1N4F1</accession>
<dbReference type="PROSITE" id="PS00676">
    <property type="entry name" value="SIGMA54_INTERACT_2"/>
    <property type="match status" value="1"/>
</dbReference>
<keyword evidence="8" id="KW-1185">Reference proteome</keyword>
<dbReference type="PROSITE" id="PS00688">
    <property type="entry name" value="SIGMA54_INTERACT_3"/>
    <property type="match status" value="1"/>
</dbReference>
<dbReference type="InterPro" id="IPR003593">
    <property type="entry name" value="AAA+_ATPase"/>
</dbReference>
<dbReference type="OrthoDB" id="9804019at2"/>
<dbReference type="PROSITE" id="PS00675">
    <property type="entry name" value="SIGMA54_INTERACT_1"/>
    <property type="match status" value="1"/>
</dbReference>
<dbReference type="AlphaFoldDB" id="A0A4R1N4F1"/>
<dbReference type="Gene3D" id="1.10.8.60">
    <property type="match status" value="1"/>
</dbReference>
<organism evidence="7 8">
    <name type="scientific">Sodalis ligni</name>
    <dbReference type="NCBI Taxonomy" id="2697027"/>
    <lineage>
        <taxon>Bacteria</taxon>
        <taxon>Pseudomonadati</taxon>
        <taxon>Pseudomonadota</taxon>
        <taxon>Gammaproteobacteria</taxon>
        <taxon>Enterobacterales</taxon>
        <taxon>Bruguierivoracaceae</taxon>
        <taxon>Sodalis</taxon>
    </lineage>
</organism>
<dbReference type="InterPro" id="IPR009057">
    <property type="entry name" value="Homeodomain-like_sf"/>
</dbReference>
<dbReference type="PROSITE" id="PS50045">
    <property type="entry name" value="SIGMA54_INTERACT_4"/>
    <property type="match status" value="1"/>
</dbReference>
<keyword evidence="5" id="KW-0804">Transcription</keyword>
<dbReference type="Pfam" id="PF02954">
    <property type="entry name" value="HTH_8"/>
    <property type="match status" value="1"/>
</dbReference>
<keyword evidence="2" id="KW-0067">ATP-binding</keyword>
<dbReference type="SUPFAM" id="SSF52540">
    <property type="entry name" value="P-loop containing nucleoside triphosphate hydrolases"/>
    <property type="match status" value="1"/>
</dbReference>
<dbReference type="Gene3D" id="1.10.10.60">
    <property type="entry name" value="Homeodomain-like"/>
    <property type="match status" value="1"/>
</dbReference>
<dbReference type="InterPro" id="IPR003018">
    <property type="entry name" value="GAF"/>
</dbReference>